<evidence type="ECO:0000259" key="4">
    <source>
        <dbReference type="Pfam" id="PF13439"/>
    </source>
</evidence>
<accession>A0A367YW80</accession>
<dbReference type="Proteomes" id="UP000252770">
    <property type="component" value="Unassembled WGS sequence"/>
</dbReference>
<dbReference type="Pfam" id="PF00534">
    <property type="entry name" value="Glycos_transf_1"/>
    <property type="match status" value="1"/>
</dbReference>
<evidence type="ECO:0000313" key="5">
    <source>
        <dbReference type="EMBL" id="RCK70070.1"/>
    </source>
</evidence>
<evidence type="ECO:0000313" key="6">
    <source>
        <dbReference type="Proteomes" id="UP000252770"/>
    </source>
</evidence>
<dbReference type="PANTHER" id="PTHR12526:SF510">
    <property type="entry name" value="D-INOSITOL 3-PHOSPHATE GLYCOSYLTRANSFERASE"/>
    <property type="match status" value="1"/>
</dbReference>
<evidence type="ECO:0000256" key="1">
    <source>
        <dbReference type="ARBA" id="ARBA00022676"/>
    </source>
</evidence>
<dbReference type="EMBL" id="QOUI01000004">
    <property type="protein sequence ID" value="RCK70070.1"/>
    <property type="molecule type" value="Genomic_DNA"/>
</dbReference>
<dbReference type="GO" id="GO:0016757">
    <property type="term" value="F:glycosyltransferase activity"/>
    <property type="evidence" value="ECO:0007669"/>
    <property type="project" value="UniProtKB-KW"/>
</dbReference>
<dbReference type="PANTHER" id="PTHR12526">
    <property type="entry name" value="GLYCOSYLTRANSFERASE"/>
    <property type="match status" value="1"/>
</dbReference>
<dbReference type="CDD" id="cd03801">
    <property type="entry name" value="GT4_PimA-like"/>
    <property type="match status" value="1"/>
</dbReference>
<comment type="caution">
    <text evidence="5">The sequence shown here is derived from an EMBL/GenBank/DDBJ whole genome shotgun (WGS) entry which is preliminary data.</text>
</comment>
<proteinExistence type="predicted"/>
<gene>
    <name evidence="5" type="ORF">DT076_08735</name>
</gene>
<reference evidence="5 6" key="1">
    <citation type="submission" date="2018-07" db="EMBL/GenBank/DDBJ databases">
        <title>Desertimonas flava gen. nov. sp. nov.</title>
        <authorList>
            <person name="Liu S."/>
        </authorList>
    </citation>
    <scope>NUCLEOTIDE SEQUENCE [LARGE SCALE GENOMIC DNA]</scope>
    <source>
        <strain evidence="5 6">16Sb5-5</strain>
    </source>
</reference>
<evidence type="ECO:0000259" key="3">
    <source>
        <dbReference type="Pfam" id="PF00534"/>
    </source>
</evidence>
<feature type="domain" description="Glycosyltransferase subfamily 4-like N-terminal" evidence="4">
    <location>
        <begin position="30"/>
        <end position="195"/>
    </location>
</feature>
<name>A0A367YW80_9ACTN</name>
<evidence type="ECO:0000256" key="2">
    <source>
        <dbReference type="ARBA" id="ARBA00022679"/>
    </source>
</evidence>
<dbReference type="RefSeq" id="WP_114126256.1">
    <property type="nucleotide sequence ID" value="NZ_QOUI01000004.1"/>
</dbReference>
<dbReference type="Gene3D" id="3.40.50.2000">
    <property type="entry name" value="Glycogen Phosphorylase B"/>
    <property type="match status" value="2"/>
</dbReference>
<dbReference type="InterPro" id="IPR028098">
    <property type="entry name" value="Glyco_trans_4-like_N"/>
</dbReference>
<keyword evidence="1" id="KW-0328">Glycosyltransferase</keyword>
<dbReference type="Pfam" id="PF13439">
    <property type="entry name" value="Glyco_transf_4"/>
    <property type="match status" value="1"/>
</dbReference>
<dbReference type="SUPFAM" id="SSF53756">
    <property type="entry name" value="UDP-Glycosyltransferase/glycogen phosphorylase"/>
    <property type="match status" value="1"/>
</dbReference>
<protein>
    <submittedName>
        <fullName evidence="5">Glycosyltransferase</fullName>
    </submittedName>
</protein>
<sequence length="397" mass="42679">MPPAADHRSARRGQRRRTVLVAHPGAELYGSDRMVLESLRALADDPAGGDPVLVVPRHGPLVEEALAVGVTVLVCPTPVISKAALSPRGLLALLLLTLRSIGPGWRLLGQLRPTVVLVNTITPPLWLLLARCRRVPTVAHVHEGEASAPALVRRALYLPLALADHLVVNSRFSLDVLRRAAPGAAGRARVVLNAVEGPEQVVAPRPRVEGPFRLLYVGRLSARKGPHVAVEAVRLLRERGVDVCLGLLGSTAPGYEWYADQLAGRVREAGLEDRVTFHGFHPRIWPLVAEADVVVVPSTVDEPFGNTAVEARLAARPLITSDISGLREASAGATAVRRVPPSDPVALADAAQSVLDGWEHERELALADAEAARERFSADRYATELREVVALAEEGRR</sequence>
<organism evidence="5 6">
    <name type="scientific">Desertihabitans brevis</name>
    <dbReference type="NCBI Taxonomy" id="2268447"/>
    <lineage>
        <taxon>Bacteria</taxon>
        <taxon>Bacillati</taxon>
        <taxon>Actinomycetota</taxon>
        <taxon>Actinomycetes</taxon>
        <taxon>Propionibacteriales</taxon>
        <taxon>Propionibacteriaceae</taxon>
        <taxon>Desertihabitans</taxon>
    </lineage>
</organism>
<feature type="domain" description="Glycosyl transferase family 1" evidence="3">
    <location>
        <begin position="207"/>
        <end position="364"/>
    </location>
</feature>
<keyword evidence="6" id="KW-1185">Reference proteome</keyword>
<dbReference type="InterPro" id="IPR001296">
    <property type="entry name" value="Glyco_trans_1"/>
</dbReference>
<keyword evidence="2 5" id="KW-0808">Transferase</keyword>
<dbReference type="AlphaFoldDB" id="A0A367YW80"/>